<evidence type="ECO:0000313" key="3">
    <source>
        <dbReference type="Proteomes" id="UP000760480"/>
    </source>
</evidence>
<proteinExistence type="predicted"/>
<keyword evidence="3" id="KW-1185">Reference proteome</keyword>
<accession>A0ABX1TP60</accession>
<organism evidence="2 3">
    <name type="scientific">Candidatus Competibacter phosphatis</name>
    <dbReference type="NCBI Taxonomy" id="221280"/>
    <lineage>
        <taxon>Bacteria</taxon>
        <taxon>Pseudomonadati</taxon>
        <taxon>Pseudomonadota</taxon>
        <taxon>Gammaproteobacteria</taxon>
        <taxon>Candidatus Competibacteraceae</taxon>
        <taxon>Candidatus Competibacter</taxon>
    </lineage>
</organism>
<keyword evidence="1" id="KW-0732">Signal</keyword>
<name>A0ABX1TP60_9GAMM</name>
<gene>
    <name evidence="2" type="ORF">E4P82_19650</name>
</gene>
<evidence type="ECO:0000313" key="2">
    <source>
        <dbReference type="EMBL" id="NMQ21217.1"/>
    </source>
</evidence>
<protein>
    <submittedName>
        <fullName evidence="2">Uncharacterized protein</fullName>
    </submittedName>
</protein>
<dbReference type="Proteomes" id="UP000760480">
    <property type="component" value="Unassembled WGS sequence"/>
</dbReference>
<evidence type="ECO:0000256" key="1">
    <source>
        <dbReference type="SAM" id="SignalP"/>
    </source>
</evidence>
<sequence length="123" mass="13457">MKRPSIRYVLSLLVLILGMATVQAGETTRSSGPPLPDKLRHVLFVGADGSSCKKAVVIRNAANNMEGVAAEKVWVAWKYPNAKVKGQGVSGIRNRTFDRLDIETASGESKTICFDITDFFGQW</sequence>
<feature type="chain" id="PRO_5046128912" evidence="1">
    <location>
        <begin position="25"/>
        <end position="123"/>
    </location>
</feature>
<dbReference type="EMBL" id="SPMZ01000081">
    <property type="protein sequence ID" value="NMQ21217.1"/>
    <property type="molecule type" value="Genomic_DNA"/>
</dbReference>
<reference evidence="2 3" key="1">
    <citation type="submission" date="2019-03" db="EMBL/GenBank/DDBJ databases">
        <title>Metabolic reconstructions from genomes of highly enriched 'Candidatus Accumulibacter' and 'Candidatus Competibacter' bioreactor populations.</title>
        <authorList>
            <person name="Annavajhala M.K."/>
            <person name="Welles L."/>
            <person name="Abbas B."/>
            <person name="Sorokin D."/>
            <person name="Park H."/>
            <person name="Van Loosdrecht M."/>
            <person name="Chandran K."/>
        </authorList>
    </citation>
    <scope>NUCLEOTIDE SEQUENCE [LARGE SCALE GENOMIC DNA]</scope>
    <source>
        <strain evidence="2 3">SBR_G</strain>
    </source>
</reference>
<comment type="caution">
    <text evidence="2">The sequence shown here is derived from an EMBL/GenBank/DDBJ whole genome shotgun (WGS) entry which is preliminary data.</text>
</comment>
<dbReference type="RefSeq" id="WP_169250485.1">
    <property type="nucleotide sequence ID" value="NZ_SPMZ01000081.1"/>
</dbReference>
<feature type="signal peptide" evidence="1">
    <location>
        <begin position="1"/>
        <end position="24"/>
    </location>
</feature>